<reference evidence="1" key="1">
    <citation type="submission" date="2022-01" db="EMBL/GenBank/DDBJ databases">
        <authorList>
            <person name="King R."/>
        </authorList>
    </citation>
    <scope>NUCLEOTIDE SEQUENCE</scope>
</reference>
<organism evidence="1 2">
    <name type="scientific">Ceutorhynchus assimilis</name>
    <name type="common">cabbage seed weevil</name>
    <dbReference type="NCBI Taxonomy" id="467358"/>
    <lineage>
        <taxon>Eukaryota</taxon>
        <taxon>Metazoa</taxon>
        <taxon>Ecdysozoa</taxon>
        <taxon>Arthropoda</taxon>
        <taxon>Hexapoda</taxon>
        <taxon>Insecta</taxon>
        <taxon>Pterygota</taxon>
        <taxon>Neoptera</taxon>
        <taxon>Endopterygota</taxon>
        <taxon>Coleoptera</taxon>
        <taxon>Polyphaga</taxon>
        <taxon>Cucujiformia</taxon>
        <taxon>Curculionidae</taxon>
        <taxon>Ceutorhynchinae</taxon>
        <taxon>Ceutorhynchus</taxon>
    </lineage>
</organism>
<evidence type="ECO:0000313" key="2">
    <source>
        <dbReference type="Proteomes" id="UP001152799"/>
    </source>
</evidence>
<protein>
    <recommendedName>
        <fullName evidence="3">Tesmin/TSO1-like CXC domain-containing protein</fullName>
    </recommendedName>
</protein>
<dbReference type="PANTHER" id="PTHR46704:SF1">
    <property type="entry name" value="TELOMERE LENGTH REGULATION PROTEIN TEL2 HOMOLOG"/>
    <property type="match status" value="1"/>
</dbReference>
<evidence type="ECO:0000313" key="1">
    <source>
        <dbReference type="EMBL" id="CAG9771594.1"/>
    </source>
</evidence>
<name>A0A9N9MU64_9CUCU</name>
<gene>
    <name evidence="1" type="ORF">CEUTPL_LOCUS12025</name>
</gene>
<dbReference type="AlphaFoldDB" id="A0A9N9MU64"/>
<dbReference type="Proteomes" id="UP001152799">
    <property type="component" value="Chromosome 7"/>
</dbReference>
<dbReference type="EMBL" id="OU892283">
    <property type="protein sequence ID" value="CAG9771594.1"/>
    <property type="molecule type" value="Genomic_DNA"/>
</dbReference>
<keyword evidence="2" id="KW-1185">Reference proteome</keyword>
<sequence>MHDHCTNTPARFGGIEKVFGSDWNSTGVKLYLKVPEISRVSELETEICRAVVWPRPATYGDVCALYGDHILKRYGSGATVVFDGYKHSELTPKGEEQRRRSSGKTSPTLVNLQLDQLTCTAQTNFLGNGENKEILLAMLRPVLEGAGLTVLQASGDADQLIVATALQLSVTQKSVVVTATDTDIFAMLIQRYSSEYDVYMLMPGVSGRSDKVHNIRSVQSSLGAVKNVLLFAHAMTGSDTTSALFGKGKTALLNLLMKNEELMSEVQLFNSQGAEIEALVSLGERTICALYGVLESQTLLGVRHSIFTRPTARKDLTPELKLKLMLPTSGAARYHTLRVYLQVQNWLGHKLDAIQFGWREGFGRLLPVISDDPPAPDSLLKLVRCGCTTGCNQNCGCRRAGMPCKSYCARCEGNCTNNEPVVLDDAETDAVCLV</sequence>
<accession>A0A9N9MU64</accession>
<proteinExistence type="predicted"/>
<evidence type="ECO:0008006" key="3">
    <source>
        <dbReference type="Google" id="ProtNLM"/>
    </source>
</evidence>
<dbReference type="OrthoDB" id="6782940at2759"/>
<dbReference type="PANTHER" id="PTHR46704">
    <property type="entry name" value="CXC DOMAIN-CONTAINING PROTEIN-RELATED"/>
    <property type="match status" value="1"/>
</dbReference>